<dbReference type="InterPro" id="IPR043129">
    <property type="entry name" value="ATPase_NBD"/>
</dbReference>
<keyword evidence="2" id="KW-0808">Transferase</keyword>
<dbReference type="CDD" id="cd07782">
    <property type="entry name" value="ASKHA_NBD_FGGY_D-RBK"/>
    <property type="match status" value="1"/>
</dbReference>
<dbReference type="RefSeq" id="WP_109533474.1">
    <property type="nucleotide sequence ID" value="NZ_QEYD01000006.1"/>
</dbReference>
<comment type="caution">
    <text evidence="6">The sequence shown here is derived from an EMBL/GenBank/DDBJ whole genome shotgun (WGS) entry which is preliminary data.</text>
</comment>
<name>A0A2U2C9S8_9RHOB</name>
<dbReference type="InterPro" id="IPR006003">
    <property type="entry name" value="FGGY_RbtK-like"/>
</dbReference>
<dbReference type="GeneID" id="94365526"/>
<dbReference type="GO" id="GO:0019321">
    <property type="term" value="P:pentose metabolic process"/>
    <property type="evidence" value="ECO:0007669"/>
    <property type="project" value="TreeGrafter"/>
</dbReference>
<dbReference type="SUPFAM" id="SSF53067">
    <property type="entry name" value="Actin-like ATPase domain"/>
    <property type="match status" value="2"/>
</dbReference>
<organism evidence="6 7">
    <name type="scientific">Pararhodobacter marinus</name>
    <dbReference type="NCBI Taxonomy" id="2184063"/>
    <lineage>
        <taxon>Bacteria</taxon>
        <taxon>Pseudomonadati</taxon>
        <taxon>Pseudomonadota</taxon>
        <taxon>Alphaproteobacteria</taxon>
        <taxon>Rhodobacterales</taxon>
        <taxon>Paracoccaceae</taxon>
        <taxon>Pararhodobacter</taxon>
    </lineage>
</organism>
<feature type="domain" description="Carbohydrate kinase FGGY N-terminal" evidence="4">
    <location>
        <begin position="4"/>
        <end position="256"/>
    </location>
</feature>
<dbReference type="AlphaFoldDB" id="A0A2U2C9S8"/>
<evidence type="ECO:0000256" key="3">
    <source>
        <dbReference type="ARBA" id="ARBA00022777"/>
    </source>
</evidence>
<gene>
    <name evidence="6" type="ORF">C4N9_11545</name>
</gene>
<dbReference type="PANTHER" id="PTHR43435:SF4">
    <property type="entry name" value="FGGY CARBOHYDRATE KINASE DOMAIN-CONTAINING PROTEIN"/>
    <property type="match status" value="1"/>
</dbReference>
<reference evidence="6 7" key="1">
    <citation type="submission" date="2018-05" db="EMBL/GenBank/DDBJ databases">
        <title>Pararhodobacter marina sp. nov., isolated from deep-sea water of the Indian Ocean.</title>
        <authorList>
            <person name="Lai Q.Sr."/>
            <person name="Liu X."/>
            <person name="Shao Z."/>
        </authorList>
    </citation>
    <scope>NUCLEOTIDE SEQUENCE [LARGE SCALE GENOMIC DNA]</scope>
    <source>
        <strain evidence="6 7">CIC4N-9</strain>
    </source>
</reference>
<dbReference type="InterPro" id="IPR018484">
    <property type="entry name" value="FGGY_N"/>
</dbReference>
<dbReference type="EMBL" id="QEYD01000006">
    <property type="protein sequence ID" value="PWE28613.1"/>
    <property type="molecule type" value="Genomic_DNA"/>
</dbReference>
<dbReference type="Pfam" id="PF02782">
    <property type="entry name" value="FGGY_C"/>
    <property type="match status" value="1"/>
</dbReference>
<dbReference type="GO" id="GO:0019150">
    <property type="term" value="F:D-ribulokinase activity"/>
    <property type="evidence" value="ECO:0007669"/>
    <property type="project" value="TreeGrafter"/>
</dbReference>
<comment type="similarity">
    <text evidence="1">Belongs to the FGGY kinase family.</text>
</comment>
<evidence type="ECO:0000259" key="4">
    <source>
        <dbReference type="Pfam" id="PF00370"/>
    </source>
</evidence>
<dbReference type="Gene3D" id="1.20.58.2240">
    <property type="match status" value="1"/>
</dbReference>
<keyword evidence="7" id="KW-1185">Reference proteome</keyword>
<evidence type="ECO:0000313" key="7">
    <source>
        <dbReference type="Proteomes" id="UP000244940"/>
    </source>
</evidence>
<dbReference type="Proteomes" id="UP000244940">
    <property type="component" value="Unassembled WGS sequence"/>
</dbReference>
<dbReference type="InterPro" id="IPR018485">
    <property type="entry name" value="FGGY_C"/>
</dbReference>
<evidence type="ECO:0000256" key="1">
    <source>
        <dbReference type="ARBA" id="ARBA00009156"/>
    </source>
</evidence>
<protein>
    <submittedName>
        <fullName evidence="6">Ribulokinase</fullName>
    </submittedName>
</protein>
<dbReference type="NCBIfam" id="TIGR01315">
    <property type="entry name" value="5C_CHO_kinase"/>
    <property type="match status" value="1"/>
</dbReference>
<evidence type="ECO:0000259" key="5">
    <source>
        <dbReference type="Pfam" id="PF02782"/>
    </source>
</evidence>
<dbReference type="PANTHER" id="PTHR43435">
    <property type="entry name" value="RIBULOKINASE"/>
    <property type="match status" value="1"/>
</dbReference>
<evidence type="ECO:0000256" key="2">
    <source>
        <dbReference type="ARBA" id="ARBA00022679"/>
    </source>
</evidence>
<keyword evidence="3 6" id="KW-0418">Kinase</keyword>
<accession>A0A2U2C9S8</accession>
<dbReference type="PIRSF" id="PIRSF000538">
    <property type="entry name" value="GlpK"/>
    <property type="match status" value="1"/>
</dbReference>
<dbReference type="GO" id="GO:0005737">
    <property type="term" value="C:cytoplasm"/>
    <property type="evidence" value="ECO:0007669"/>
    <property type="project" value="TreeGrafter"/>
</dbReference>
<dbReference type="Gene3D" id="3.30.420.40">
    <property type="match status" value="1"/>
</dbReference>
<dbReference type="Pfam" id="PF00370">
    <property type="entry name" value="FGGY_N"/>
    <property type="match status" value="1"/>
</dbReference>
<feature type="domain" description="Carbohydrate kinase FGGY C-terminal" evidence="5">
    <location>
        <begin position="269"/>
        <end position="470"/>
    </location>
</feature>
<evidence type="ECO:0000313" key="6">
    <source>
        <dbReference type="EMBL" id="PWE28613.1"/>
    </source>
</evidence>
<dbReference type="InterPro" id="IPR000577">
    <property type="entry name" value="Carb_kinase_FGGY"/>
</dbReference>
<dbReference type="OrthoDB" id="9805576at2"/>
<sequence length="526" mass="55056">MPSYLVAVDVGTRSARAGVFDTSGRMLARRVAPLALTEGPGPHAEYSSDQIWDAVCAASRAVVTQAGIAPDRVIGLAFDATCSLVLRDRDGAALSLGAPDRDTIAWFDHRALAEAAECTATGHRLIDHLGGAMSPEMQTPKLMWLKRHRPDAWARLGAARDLCDELTLRATGEPGASACARAAKWPYLPASGGWAEDFLAQVGLDDLRERADLPAKVVPVGAPAGWLTPQAARAMGLAEGIPVASGMIDAYAGALGTVGLSPGASPGLMLITGTSNCIMAVTPDPLFAPGIWGPSRDTVLPGLWTSEGGQSAAGAALEWVLDAWPGPAPGQSYDHDAVLARIETLLAREGAALGQEIDVLPDFNGNRSPFSDAGLRGVIAGLSLDRGFDALCKLYWRTAVSVALGVRQIAEHLADASSGTGTAPRSLAIAGGLARAPVLRQLFADVTGMKVLTSQAEDVVLSGTAIAAAVVSGHYPDLATATPAMTTLARVLTPDPVRHEYYDRDYRIMLKMQDHRAEIAAMKARI</sequence>
<proteinExistence type="inferred from homology"/>